<feature type="signal peptide" evidence="1">
    <location>
        <begin position="1"/>
        <end position="23"/>
    </location>
</feature>
<evidence type="ECO:0000313" key="3">
    <source>
        <dbReference type="Proteomes" id="UP001479436"/>
    </source>
</evidence>
<protein>
    <submittedName>
        <fullName evidence="2">Uncharacterized protein</fullName>
    </submittedName>
</protein>
<name>A0ABR2WD96_9FUNG</name>
<reference evidence="2 3" key="1">
    <citation type="submission" date="2023-04" db="EMBL/GenBank/DDBJ databases">
        <title>Genome of Basidiobolus ranarum AG-B5.</title>
        <authorList>
            <person name="Stajich J.E."/>
            <person name="Carter-House D."/>
            <person name="Gryganskyi A."/>
        </authorList>
    </citation>
    <scope>NUCLEOTIDE SEQUENCE [LARGE SCALE GENOMIC DNA]</scope>
    <source>
        <strain evidence="2 3">AG-B5</strain>
    </source>
</reference>
<evidence type="ECO:0000313" key="2">
    <source>
        <dbReference type="EMBL" id="KAK9759477.1"/>
    </source>
</evidence>
<accession>A0ABR2WD96</accession>
<sequence>MRYTAFIVSIVSVMTALHGAVLSQSGNGTHAVTHSISTPSCTFKTEAYHGANSSYIVSFYQYMMGSFTADYLSNKGSLPSAIPTTYYAYHSCLHKKYSMFVLLKEKDNVTAIGNEMFEAQLKATSTDSLFMANCTTFNMVLNTEYTDEKTVEYFCPVIDFHHDSDSNGHTIIANFLQNGLYISALVSLMLL</sequence>
<gene>
    <name evidence="2" type="ORF">K7432_017512</name>
</gene>
<dbReference type="Proteomes" id="UP001479436">
    <property type="component" value="Unassembled WGS sequence"/>
</dbReference>
<evidence type="ECO:0000256" key="1">
    <source>
        <dbReference type="SAM" id="SignalP"/>
    </source>
</evidence>
<comment type="caution">
    <text evidence="2">The sequence shown here is derived from an EMBL/GenBank/DDBJ whole genome shotgun (WGS) entry which is preliminary data.</text>
</comment>
<proteinExistence type="predicted"/>
<dbReference type="EMBL" id="JASJQH010003892">
    <property type="protein sequence ID" value="KAK9759477.1"/>
    <property type="molecule type" value="Genomic_DNA"/>
</dbReference>
<feature type="chain" id="PRO_5047443308" evidence="1">
    <location>
        <begin position="24"/>
        <end position="191"/>
    </location>
</feature>
<keyword evidence="3" id="KW-1185">Reference proteome</keyword>
<keyword evidence="1" id="KW-0732">Signal</keyword>
<organism evidence="2 3">
    <name type="scientific">Basidiobolus ranarum</name>
    <dbReference type="NCBI Taxonomy" id="34480"/>
    <lineage>
        <taxon>Eukaryota</taxon>
        <taxon>Fungi</taxon>
        <taxon>Fungi incertae sedis</taxon>
        <taxon>Zoopagomycota</taxon>
        <taxon>Entomophthoromycotina</taxon>
        <taxon>Basidiobolomycetes</taxon>
        <taxon>Basidiobolales</taxon>
        <taxon>Basidiobolaceae</taxon>
        <taxon>Basidiobolus</taxon>
    </lineage>
</organism>